<organism evidence="2 3">
    <name type="scientific">Mesotoga infera</name>
    <dbReference type="NCBI Taxonomy" id="1236046"/>
    <lineage>
        <taxon>Bacteria</taxon>
        <taxon>Thermotogati</taxon>
        <taxon>Thermotogota</taxon>
        <taxon>Thermotogae</taxon>
        <taxon>Kosmotogales</taxon>
        <taxon>Kosmotogaceae</taxon>
        <taxon>Mesotoga</taxon>
    </lineage>
</organism>
<dbReference type="PATRIC" id="fig|1236046.5.peg.1656"/>
<dbReference type="NCBIfam" id="TIGR01254">
    <property type="entry name" value="sfuA"/>
    <property type="match status" value="1"/>
</dbReference>
<dbReference type="PANTHER" id="PTHR30006">
    <property type="entry name" value="THIAMINE-BINDING PERIPLASMIC PROTEIN-RELATED"/>
    <property type="match status" value="1"/>
</dbReference>
<comment type="caution">
    <text evidence="2">The sequence shown here is derived from an EMBL/GenBank/DDBJ whole genome shotgun (WGS) entry which is preliminary data.</text>
</comment>
<dbReference type="EMBL" id="LGGW01000025">
    <property type="protein sequence ID" value="KUK90652.1"/>
    <property type="molecule type" value="Genomic_DNA"/>
</dbReference>
<dbReference type="Gene3D" id="3.40.190.10">
    <property type="entry name" value="Periplasmic binding protein-like II"/>
    <property type="match status" value="2"/>
</dbReference>
<keyword evidence="1" id="KW-0732">Signal</keyword>
<dbReference type="Proteomes" id="UP000055014">
    <property type="component" value="Unassembled WGS sequence"/>
</dbReference>
<protein>
    <submittedName>
        <fullName evidence="2">ABC transporter periplasmic binding protein, thiB subfamily</fullName>
    </submittedName>
</protein>
<dbReference type="GO" id="GO:0015888">
    <property type="term" value="P:thiamine transport"/>
    <property type="evidence" value="ECO:0007669"/>
    <property type="project" value="InterPro"/>
</dbReference>
<dbReference type="InterPro" id="IPR005948">
    <property type="entry name" value="ThiB-like"/>
</dbReference>
<evidence type="ECO:0000256" key="1">
    <source>
        <dbReference type="ARBA" id="ARBA00022729"/>
    </source>
</evidence>
<reference evidence="3" key="1">
    <citation type="journal article" date="2015" name="MBio">
        <title>Genome-Resolved Metagenomic Analysis Reveals Roles for Candidate Phyla and Other Microbial Community Members in Biogeochemical Transformations in Oil Reservoirs.</title>
        <authorList>
            <person name="Hu P."/>
            <person name="Tom L."/>
            <person name="Singh A."/>
            <person name="Thomas B.C."/>
            <person name="Baker B.J."/>
            <person name="Piceno Y.M."/>
            <person name="Andersen G.L."/>
            <person name="Banfield J.F."/>
        </authorList>
    </citation>
    <scope>NUCLEOTIDE SEQUENCE [LARGE SCALE GENOMIC DNA]</scope>
</reference>
<proteinExistence type="predicted"/>
<gene>
    <name evidence="2" type="ORF">XE02_0448</name>
</gene>
<dbReference type="Pfam" id="PF13343">
    <property type="entry name" value="SBP_bac_6"/>
    <property type="match status" value="1"/>
</dbReference>
<accession>A0A124G1G8</accession>
<dbReference type="SUPFAM" id="SSF53850">
    <property type="entry name" value="Periplasmic binding protein-like II"/>
    <property type="match status" value="1"/>
</dbReference>
<dbReference type="PANTHER" id="PTHR30006:SF2">
    <property type="entry name" value="ABC TRANSPORTER SUBSTRATE-BINDING PROTEIN"/>
    <property type="match status" value="1"/>
</dbReference>
<evidence type="ECO:0000313" key="2">
    <source>
        <dbReference type="EMBL" id="KUK90652.1"/>
    </source>
</evidence>
<dbReference type="GO" id="GO:0030975">
    <property type="term" value="F:thiamine binding"/>
    <property type="evidence" value="ECO:0007669"/>
    <property type="project" value="InterPro"/>
</dbReference>
<name>A0A124G1G8_9BACT</name>
<dbReference type="AlphaFoldDB" id="A0A124G1G8"/>
<evidence type="ECO:0000313" key="3">
    <source>
        <dbReference type="Proteomes" id="UP000055014"/>
    </source>
</evidence>
<sequence>MRRAFLVLSMILFIPFSTVLPLKVYSYDSLQPLAEESFGKFTEQTGISVEFRAVGDSGSLLSLIISERENFDGDVVIGIDNLLSRRAFEEDIFLSYRPQGFEKIIDMDLLLDSQWRLTPYDFGGIALICDTSQITEPIETLWDLAGPEYRRSVIIQDPRTSSTGLSFLAWTYLLFGERFEEFWQAFKPSILTVSLGWDDSFQKFESGEAPIMVSYATDGAYSMQYYGESVYTTVIPEGRGYVQVEGAGIIRWTKNLHDAEMFMDFLLSEDFQRHIPLNQWMFPVIDVEMPPAFDYAVKPEKILKLSAEVDLSELISKWEEVIYER</sequence>